<evidence type="ECO:0000313" key="2">
    <source>
        <dbReference type="EMBL" id="RQX12628.1"/>
    </source>
</evidence>
<gene>
    <name evidence="2" type="ORF">DLJ58_05445</name>
</gene>
<dbReference type="AlphaFoldDB" id="A0A3N9XHZ6"/>
<name>A0A3N9XHZ6_9ACTN</name>
<dbReference type="OrthoDB" id="9781972at2"/>
<dbReference type="EMBL" id="QGSY01000110">
    <property type="protein sequence ID" value="RQX12628.1"/>
    <property type="molecule type" value="Genomic_DNA"/>
</dbReference>
<organism evidence="2 3">
    <name type="scientific">Micromonospora arida</name>
    <dbReference type="NCBI Taxonomy" id="2203715"/>
    <lineage>
        <taxon>Bacteria</taxon>
        <taxon>Bacillati</taxon>
        <taxon>Actinomycetota</taxon>
        <taxon>Actinomycetes</taxon>
        <taxon>Micromonosporales</taxon>
        <taxon>Micromonosporaceae</taxon>
        <taxon>Micromonospora</taxon>
    </lineage>
</organism>
<evidence type="ECO:0000313" key="3">
    <source>
        <dbReference type="Proteomes" id="UP000266889"/>
    </source>
</evidence>
<proteinExistence type="predicted"/>
<feature type="region of interest" description="Disordered" evidence="1">
    <location>
        <begin position="1"/>
        <end position="64"/>
    </location>
</feature>
<comment type="caution">
    <text evidence="2">The sequence shown here is derived from an EMBL/GenBank/DDBJ whole genome shotgun (WGS) entry which is preliminary data.</text>
</comment>
<reference evidence="2 3" key="1">
    <citation type="submission" date="2018-05" db="EMBL/GenBank/DDBJ databases">
        <title>Micromonospora from Atacama Desert.</title>
        <authorList>
            <person name="Carro L."/>
            <person name="Goodfellow M."/>
            <person name="Klenk H.-P."/>
        </authorList>
    </citation>
    <scope>NUCLEOTIDE SEQUENCE [LARGE SCALE GENOMIC DNA]</scope>
    <source>
        <strain evidence="2 3">LB32</strain>
    </source>
</reference>
<dbReference type="Proteomes" id="UP000266889">
    <property type="component" value="Unassembled WGS sequence"/>
</dbReference>
<protein>
    <submittedName>
        <fullName evidence="2">Uncharacterized protein</fullName>
    </submittedName>
</protein>
<sequence>MNDPAPHSDIPSRAEREALNDALLSTGTESGFWDDTGRPAPWPDDIDDWTPTTSSAQSPIDEIL</sequence>
<accession>A0A3N9XHZ6</accession>
<keyword evidence="3" id="KW-1185">Reference proteome</keyword>
<dbReference type="RefSeq" id="WP_099855341.1">
    <property type="nucleotide sequence ID" value="NZ_JBEXWX010000015.1"/>
</dbReference>
<evidence type="ECO:0000256" key="1">
    <source>
        <dbReference type="SAM" id="MobiDB-lite"/>
    </source>
</evidence>
<feature type="compositionally biased region" description="Basic and acidic residues" evidence="1">
    <location>
        <begin position="10"/>
        <end position="19"/>
    </location>
</feature>